<dbReference type="InterPro" id="IPR032466">
    <property type="entry name" value="Metal_Hydrolase"/>
</dbReference>
<comment type="similarity">
    <text evidence="1">Belongs to the metallo-dependent hydrolases superfamily. TatD-type hydrolase family.</text>
</comment>
<feature type="binding site" evidence="4">
    <location>
        <position position="10"/>
    </location>
    <ligand>
        <name>a divalent metal cation</name>
        <dbReference type="ChEBI" id="CHEBI:60240"/>
        <label>1</label>
    </ligand>
</feature>
<dbReference type="PANTHER" id="PTHR46124">
    <property type="entry name" value="D-AMINOACYL-TRNA DEACYLASE"/>
    <property type="match status" value="1"/>
</dbReference>
<accession>A0A7X0NK19</accession>
<proteinExistence type="inferred from homology"/>
<organism evidence="5 6">
    <name type="scientific">Thalassotalea piscium</name>
    <dbReference type="NCBI Taxonomy" id="1230533"/>
    <lineage>
        <taxon>Bacteria</taxon>
        <taxon>Pseudomonadati</taxon>
        <taxon>Pseudomonadota</taxon>
        <taxon>Gammaproteobacteria</taxon>
        <taxon>Alteromonadales</taxon>
        <taxon>Colwelliaceae</taxon>
        <taxon>Thalassotalea</taxon>
    </lineage>
</organism>
<comment type="caution">
    <text evidence="5">The sequence shown here is derived from an EMBL/GenBank/DDBJ whole genome shotgun (WGS) entry which is preliminary data.</text>
</comment>
<dbReference type="EC" id="3.1.21.-" evidence="5"/>
<dbReference type="PIRSF" id="PIRSF005902">
    <property type="entry name" value="DNase_TatD"/>
    <property type="match status" value="1"/>
</dbReference>
<feature type="binding site" evidence="4">
    <location>
        <position position="216"/>
    </location>
    <ligand>
        <name>a divalent metal cation</name>
        <dbReference type="ChEBI" id="CHEBI:60240"/>
        <label>1</label>
    </ligand>
</feature>
<evidence type="ECO:0000256" key="2">
    <source>
        <dbReference type="ARBA" id="ARBA00022723"/>
    </source>
</evidence>
<dbReference type="AlphaFoldDB" id="A0A7X0NK19"/>
<evidence type="ECO:0000313" key="5">
    <source>
        <dbReference type="EMBL" id="MBB6544841.1"/>
    </source>
</evidence>
<keyword evidence="6" id="KW-1185">Reference proteome</keyword>
<feature type="binding site" evidence="4">
    <location>
        <position position="104"/>
    </location>
    <ligand>
        <name>a divalent metal cation</name>
        <dbReference type="ChEBI" id="CHEBI:60240"/>
        <label>1</label>
    </ligand>
</feature>
<name>A0A7X0NK19_9GAMM</name>
<evidence type="ECO:0000313" key="6">
    <source>
        <dbReference type="Proteomes" id="UP000537141"/>
    </source>
</evidence>
<dbReference type="RefSeq" id="WP_184426316.1">
    <property type="nucleotide sequence ID" value="NZ_AP027362.1"/>
</dbReference>
<reference evidence="5 6" key="1">
    <citation type="submission" date="2020-08" db="EMBL/GenBank/DDBJ databases">
        <title>Genomic Encyclopedia of Type Strains, Phase IV (KMG-IV): sequencing the most valuable type-strain genomes for metagenomic binning, comparative biology and taxonomic classification.</title>
        <authorList>
            <person name="Goeker M."/>
        </authorList>
    </citation>
    <scope>NUCLEOTIDE SEQUENCE [LARGE SCALE GENOMIC DNA]</scope>
    <source>
        <strain evidence="5 6">DSM 26287</strain>
    </source>
</reference>
<dbReference type="InterPro" id="IPR001130">
    <property type="entry name" value="TatD-like"/>
</dbReference>
<dbReference type="EMBL" id="JACHHU010000037">
    <property type="protein sequence ID" value="MBB6544841.1"/>
    <property type="molecule type" value="Genomic_DNA"/>
</dbReference>
<protein>
    <submittedName>
        <fullName evidence="5">TatD DNase family protein</fullName>
        <ecNumber evidence="5">3.1.21.-</ecNumber>
    </submittedName>
</protein>
<dbReference type="CDD" id="cd01310">
    <property type="entry name" value="TatD_DNAse"/>
    <property type="match status" value="1"/>
</dbReference>
<dbReference type="InterPro" id="IPR018228">
    <property type="entry name" value="DNase_TatD-rel_CS"/>
</dbReference>
<keyword evidence="3 5" id="KW-0378">Hydrolase</keyword>
<keyword evidence="2 4" id="KW-0479">Metal-binding</keyword>
<dbReference type="GO" id="GO:0016788">
    <property type="term" value="F:hydrolase activity, acting on ester bonds"/>
    <property type="evidence" value="ECO:0007669"/>
    <property type="project" value="InterPro"/>
</dbReference>
<dbReference type="GO" id="GO:0005829">
    <property type="term" value="C:cytosol"/>
    <property type="evidence" value="ECO:0007669"/>
    <property type="project" value="TreeGrafter"/>
</dbReference>
<dbReference type="Pfam" id="PF01026">
    <property type="entry name" value="TatD_DNase"/>
    <property type="match status" value="1"/>
</dbReference>
<evidence type="ECO:0000256" key="1">
    <source>
        <dbReference type="ARBA" id="ARBA00009275"/>
    </source>
</evidence>
<feature type="binding site" evidence="4">
    <location>
        <position position="142"/>
    </location>
    <ligand>
        <name>a divalent metal cation</name>
        <dbReference type="ChEBI" id="CHEBI:60240"/>
        <label>2</label>
    </ligand>
</feature>
<feature type="binding site" evidence="4">
    <location>
        <position position="166"/>
    </location>
    <ligand>
        <name>a divalent metal cation</name>
        <dbReference type="ChEBI" id="CHEBI:60240"/>
        <label>2</label>
    </ligand>
</feature>
<dbReference type="PANTHER" id="PTHR46124:SF3">
    <property type="entry name" value="HYDROLASE"/>
    <property type="match status" value="1"/>
</dbReference>
<dbReference type="FunFam" id="3.20.20.140:FF:000005">
    <property type="entry name" value="TatD family hydrolase"/>
    <property type="match status" value="1"/>
</dbReference>
<evidence type="ECO:0000256" key="3">
    <source>
        <dbReference type="ARBA" id="ARBA00022801"/>
    </source>
</evidence>
<dbReference type="SUPFAM" id="SSF51556">
    <property type="entry name" value="Metallo-dependent hydrolases"/>
    <property type="match status" value="1"/>
</dbReference>
<dbReference type="GO" id="GO:0046872">
    <property type="term" value="F:metal ion binding"/>
    <property type="evidence" value="ECO:0007669"/>
    <property type="project" value="UniProtKB-KW"/>
</dbReference>
<dbReference type="Gene3D" id="3.20.20.140">
    <property type="entry name" value="Metal-dependent hydrolases"/>
    <property type="match status" value="1"/>
</dbReference>
<feature type="binding site" evidence="4">
    <location>
        <position position="12"/>
    </location>
    <ligand>
        <name>a divalent metal cation</name>
        <dbReference type="ChEBI" id="CHEBI:60240"/>
        <label>1</label>
    </ligand>
</feature>
<dbReference type="Proteomes" id="UP000537141">
    <property type="component" value="Unassembled WGS sequence"/>
</dbReference>
<gene>
    <name evidence="5" type="ORF">HNQ55_003374</name>
</gene>
<evidence type="ECO:0000256" key="4">
    <source>
        <dbReference type="PIRSR" id="PIRSR005902-1"/>
    </source>
</evidence>
<sequence>MTPFSFTDSHCHLDFAELSHQREQLLQQCSKVGIKRIIVPAVSPKNWHKVIRLADINLTKADLPQLLPAVGIHPWYLQGLTFQDLDNLALTTQQNLTKIVAIGETGIDGKIAKQQANLAKQIVFFNAHIELANQCKLPLIVHHRSSHPVIYQQLKQTPAQYGGIIHAFSGSYQQARQYIDLGFKLGIGGTISYERAQKTINTVKKLPLNSIVLETDAPAMPLSGFQGEANSPLKVINVFNLLCQQRNESPEEIAQAIEININSLLAPN</sequence>
<dbReference type="PROSITE" id="PS01091">
    <property type="entry name" value="TATD_3"/>
    <property type="match status" value="1"/>
</dbReference>